<protein>
    <submittedName>
        <fullName evidence="1">Uncharacterized protein</fullName>
    </submittedName>
</protein>
<feature type="non-terminal residue" evidence="1">
    <location>
        <position position="1"/>
    </location>
</feature>
<dbReference type="OrthoDB" id="28868at2759"/>
<dbReference type="Proteomes" id="UP000000311">
    <property type="component" value="Unassembled WGS sequence"/>
</dbReference>
<dbReference type="OMA" id="LTHRYYS"/>
<gene>
    <name evidence="1" type="ORF">EAG_11058</name>
</gene>
<keyword evidence="2" id="KW-1185">Reference proteome</keyword>
<feature type="non-terminal residue" evidence="1">
    <location>
        <position position="122"/>
    </location>
</feature>
<proteinExistence type="predicted"/>
<dbReference type="EMBL" id="GL438411">
    <property type="protein sequence ID" value="EFN68985.1"/>
    <property type="molecule type" value="Genomic_DNA"/>
</dbReference>
<evidence type="ECO:0000313" key="1">
    <source>
        <dbReference type="EMBL" id="EFN68985.1"/>
    </source>
</evidence>
<evidence type="ECO:0000313" key="2">
    <source>
        <dbReference type="Proteomes" id="UP000000311"/>
    </source>
</evidence>
<dbReference type="InParanoid" id="E2AC54"/>
<name>E2AC54_CAMFO</name>
<organism evidence="2">
    <name type="scientific">Camponotus floridanus</name>
    <name type="common">Florida carpenter ant</name>
    <dbReference type="NCBI Taxonomy" id="104421"/>
    <lineage>
        <taxon>Eukaryota</taxon>
        <taxon>Metazoa</taxon>
        <taxon>Ecdysozoa</taxon>
        <taxon>Arthropoda</taxon>
        <taxon>Hexapoda</taxon>
        <taxon>Insecta</taxon>
        <taxon>Pterygota</taxon>
        <taxon>Neoptera</taxon>
        <taxon>Endopterygota</taxon>
        <taxon>Hymenoptera</taxon>
        <taxon>Apocrita</taxon>
        <taxon>Aculeata</taxon>
        <taxon>Formicoidea</taxon>
        <taxon>Formicidae</taxon>
        <taxon>Formicinae</taxon>
        <taxon>Camponotus</taxon>
    </lineage>
</organism>
<dbReference type="AlphaFoldDB" id="E2AC54"/>
<reference evidence="1 2" key="1">
    <citation type="journal article" date="2010" name="Science">
        <title>Genomic comparison of the ants Camponotus floridanus and Harpegnathos saltator.</title>
        <authorList>
            <person name="Bonasio R."/>
            <person name="Zhang G."/>
            <person name="Ye C."/>
            <person name="Mutti N.S."/>
            <person name="Fang X."/>
            <person name="Qin N."/>
            <person name="Donahue G."/>
            <person name="Yang P."/>
            <person name="Li Q."/>
            <person name="Li C."/>
            <person name="Zhang P."/>
            <person name="Huang Z."/>
            <person name="Berger S.L."/>
            <person name="Reinberg D."/>
            <person name="Wang J."/>
            <person name="Liebig J."/>
        </authorList>
    </citation>
    <scope>NUCLEOTIDE SEQUENCE [LARGE SCALE GENOMIC DNA]</scope>
    <source>
        <strain evidence="2">C129</strain>
    </source>
</reference>
<sequence>DLTHRYYSMKLFRCWLKKNFERNWKKFINKPHQQQILEKVLAITLQWCHPEKYISSSHVDKLIEDIMQNVLKLLKEKSPTHEIFSISSKQFSFWKHNNIHENYWGETSARQIKCRLDDIILN</sequence>
<accession>E2AC54</accession>